<keyword evidence="2" id="KW-1185">Reference proteome</keyword>
<name>A0ABX5XLS7_9BACT</name>
<organism evidence="1 2">
    <name type="scientific">Stieleria magnilauensis</name>
    <dbReference type="NCBI Taxonomy" id="2527963"/>
    <lineage>
        <taxon>Bacteria</taxon>
        <taxon>Pseudomonadati</taxon>
        <taxon>Planctomycetota</taxon>
        <taxon>Planctomycetia</taxon>
        <taxon>Pirellulales</taxon>
        <taxon>Pirellulaceae</taxon>
        <taxon>Stieleria</taxon>
    </lineage>
</organism>
<dbReference type="EMBL" id="CP036432">
    <property type="protein sequence ID" value="QDV81895.1"/>
    <property type="molecule type" value="Genomic_DNA"/>
</dbReference>
<protein>
    <submittedName>
        <fullName evidence="1">Uncharacterized protein</fullName>
    </submittedName>
</protein>
<evidence type="ECO:0000313" key="2">
    <source>
        <dbReference type="Proteomes" id="UP000318081"/>
    </source>
</evidence>
<accession>A0ABX5XLS7</accession>
<dbReference type="Proteomes" id="UP000318081">
    <property type="component" value="Chromosome"/>
</dbReference>
<proteinExistence type="predicted"/>
<reference evidence="1 2" key="1">
    <citation type="submission" date="2019-02" db="EMBL/GenBank/DDBJ databases">
        <title>Deep-cultivation of Planctomycetes and their phenomic and genomic characterization uncovers novel biology.</title>
        <authorList>
            <person name="Wiegand S."/>
            <person name="Jogler M."/>
            <person name="Boedeker C."/>
            <person name="Pinto D."/>
            <person name="Vollmers J."/>
            <person name="Rivas-Marin E."/>
            <person name="Kohn T."/>
            <person name="Peeters S.H."/>
            <person name="Heuer A."/>
            <person name="Rast P."/>
            <person name="Oberbeckmann S."/>
            <person name="Bunk B."/>
            <person name="Jeske O."/>
            <person name="Meyerdierks A."/>
            <person name="Storesund J.E."/>
            <person name="Kallscheuer N."/>
            <person name="Luecker S."/>
            <person name="Lage O.M."/>
            <person name="Pohl T."/>
            <person name="Merkel B.J."/>
            <person name="Hornburger P."/>
            <person name="Mueller R.-W."/>
            <person name="Bruemmer F."/>
            <person name="Labrenz M."/>
            <person name="Spormann A.M."/>
            <person name="Op den Camp H."/>
            <person name="Overmann J."/>
            <person name="Amann R."/>
            <person name="Jetten M.S.M."/>
            <person name="Mascher T."/>
            <person name="Medema M.H."/>
            <person name="Devos D.P."/>
            <person name="Kaster A.-K."/>
            <person name="Ovreas L."/>
            <person name="Rohde M."/>
            <person name="Galperin M.Y."/>
            <person name="Jogler C."/>
        </authorList>
    </citation>
    <scope>NUCLEOTIDE SEQUENCE [LARGE SCALE GENOMIC DNA]</scope>
    <source>
        <strain evidence="1 2">TBK1r</strain>
    </source>
</reference>
<evidence type="ECO:0000313" key="1">
    <source>
        <dbReference type="EMBL" id="QDV81895.1"/>
    </source>
</evidence>
<sequence>MTGNVISRAPFGVWLDISVKQPALLLVVNVDGANKKGISFADYPQIGIELTARINALGDKGEIGLTQQNPDRMIEGEEAK</sequence>
<gene>
    <name evidence="1" type="ORF">TBK1r_08180</name>
</gene>